<dbReference type="PANTHER" id="PTHR16305">
    <property type="entry name" value="TESTICULAR SOLUBLE ADENYLYL CYCLASE"/>
    <property type="match status" value="1"/>
</dbReference>
<accession>A0ABU2TTQ9</accession>
<dbReference type="InterPro" id="IPR000792">
    <property type="entry name" value="Tscrpt_reg_LuxR_C"/>
</dbReference>
<dbReference type="RefSeq" id="WP_311695483.1">
    <property type="nucleotide sequence ID" value="NZ_JAVREY010000014.1"/>
</dbReference>
<keyword evidence="2" id="KW-0067">ATP-binding</keyword>
<dbReference type="Gene3D" id="1.10.10.10">
    <property type="entry name" value="Winged helix-like DNA-binding domain superfamily/Winged helix DNA-binding domain"/>
    <property type="match status" value="1"/>
</dbReference>
<keyword evidence="1" id="KW-0547">Nucleotide-binding</keyword>
<feature type="domain" description="HTH luxR-type" evidence="3">
    <location>
        <begin position="843"/>
        <end position="901"/>
    </location>
</feature>
<evidence type="ECO:0000256" key="1">
    <source>
        <dbReference type="ARBA" id="ARBA00022741"/>
    </source>
</evidence>
<dbReference type="Pfam" id="PF00196">
    <property type="entry name" value="GerE"/>
    <property type="match status" value="1"/>
</dbReference>
<dbReference type="InterPro" id="IPR016032">
    <property type="entry name" value="Sig_transdc_resp-reg_C-effctor"/>
</dbReference>
<dbReference type="PROSITE" id="PS50043">
    <property type="entry name" value="HTH_LUXR_2"/>
    <property type="match status" value="1"/>
</dbReference>
<evidence type="ECO:0000259" key="3">
    <source>
        <dbReference type="PROSITE" id="PS50043"/>
    </source>
</evidence>
<name>A0ABU2TTQ9_9ACTN</name>
<dbReference type="SMART" id="SM00421">
    <property type="entry name" value="HTH_LUXR"/>
    <property type="match status" value="1"/>
</dbReference>
<dbReference type="PROSITE" id="PS00622">
    <property type="entry name" value="HTH_LUXR_1"/>
    <property type="match status" value="1"/>
</dbReference>
<dbReference type="SUPFAM" id="SSF52540">
    <property type="entry name" value="P-loop containing nucleoside triphosphate hydrolases"/>
    <property type="match status" value="1"/>
</dbReference>
<evidence type="ECO:0000313" key="5">
    <source>
        <dbReference type="Proteomes" id="UP001183809"/>
    </source>
</evidence>
<keyword evidence="5" id="KW-1185">Reference proteome</keyword>
<proteinExistence type="predicted"/>
<sequence>MLRGRTAECRRLDQLLAEARSGYSGTLVISGEPGIGKSALLDYLAGQASGCRVVRAGGVESEMELAFAGLHQLCVPILHQVKHLPGPLRDALEAAFGLRAGESPDRFVIGTAALMLFSDVAQEQPLVCLVDDAQWLDLASVQALAFVGRRLLAESVLLVFAVREISETELDGLPEMAIAGLDDKDARSLIESVIGGGLDAQVRDCLVAEAHGNPLALLALPRWLTPAQLAGGFNLPGAGPLASRIEESFLVRVKSLPPPTQRLLLTAAADPVGDVALLWRAAERLGIGAEAAAPAEGAGLLELGTRVRFSHPLVRSAVYRDAPLCDRQAVDRALADATDPQLDPDRRAWHRARAALGPDEEVAGELEQSAERARARGGSAAVAAFLERATELTPDAAQRSARALAAAEAKLDAGAPDAAYELTATAELGPLDELQRARLERLRGEIAFAQSRGGDAPPLLVHAAKLLEPIDPASARETYLEAFGAADYAGRLNSGGGVRQVAEQAGALPAPPESSRAIDLLVYGLARRFTDGYAAGVPPLKRALNALLREADSSTTRFAILSHPGSVAWDLWDDEMWHELDNRMAERARDAGDLGFLPMALAYRAWAHMYAGEFAETSALIDEAHAISEATGSPYFRNTSLVLAAWRGHPAPALDLIKTASDDATVRGEGRLLGWAGYATAVLYNGLGDYATALPAAQRTVEYDDLGILGVALVELIEAGVRSGRREAAAAALQQLQERTRASGTEWALGTEAYSRALLSEGPAADAFYREAIERLQRTRVAVPLARAHLVYGEWLRRENRRADARGQLSDAYEAFRRMGADAFAERALRELLATGETVRKPTAQPPDTLTAQEAHIARLAREGRTNAEIGAELFISPRTVEWHLRHVFVKLGITSRKELR</sequence>
<dbReference type="PRINTS" id="PR00038">
    <property type="entry name" value="HTHLUXR"/>
</dbReference>
<dbReference type="Proteomes" id="UP001183809">
    <property type="component" value="Unassembled WGS sequence"/>
</dbReference>
<protein>
    <submittedName>
        <fullName evidence="4">LuxR family transcriptional regulator</fullName>
    </submittedName>
</protein>
<dbReference type="EMBL" id="JAVREY010000014">
    <property type="protein sequence ID" value="MDT0464344.1"/>
    <property type="molecule type" value="Genomic_DNA"/>
</dbReference>
<gene>
    <name evidence="4" type="ORF">RM764_15130</name>
</gene>
<dbReference type="InterPro" id="IPR036388">
    <property type="entry name" value="WH-like_DNA-bd_sf"/>
</dbReference>
<dbReference type="PANTHER" id="PTHR16305:SF35">
    <property type="entry name" value="TRANSCRIPTIONAL ACTIVATOR DOMAIN"/>
    <property type="match status" value="1"/>
</dbReference>
<dbReference type="CDD" id="cd06170">
    <property type="entry name" value="LuxR_C_like"/>
    <property type="match status" value="1"/>
</dbReference>
<reference evidence="5" key="1">
    <citation type="submission" date="2023-07" db="EMBL/GenBank/DDBJ databases">
        <title>30 novel species of actinomycetes from the DSMZ collection.</title>
        <authorList>
            <person name="Nouioui I."/>
        </authorList>
    </citation>
    <scope>NUCLEOTIDE SEQUENCE [LARGE SCALE GENOMIC DNA]</scope>
    <source>
        <strain evidence="5">DSM 41699</strain>
    </source>
</reference>
<evidence type="ECO:0000256" key="2">
    <source>
        <dbReference type="ARBA" id="ARBA00022840"/>
    </source>
</evidence>
<evidence type="ECO:0000313" key="4">
    <source>
        <dbReference type="EMBL" id="MDT0464344.1"/>
    </source>
</evidence>
<comment type="caution">
    <text evidence="4">The sequence shown here is derived from an EMBL/GenBank/DDBJ whole genome shotgun (WGS) entry which is preliminary data.</text>
</comment>
<dbReference type="InterPro" id="IPR027417">
    <property type="entry name" value="P-loop_NTPase"/>
</dbReference>
<organism evidence="4 5">
    <name type="scientific">Streptomyces gibsoniae</name>
    <dbReference type="NCBI Taxonomy" id="3075529"/>
    <lineage>
        <taxon>Bacteria</taxon>
        <taxon>Bacillati</taxon>
        <taxon>Actinomycetota</taxon>
        <taxon>Actinomycetes</taxon>
        <taxon>Kitasatosporales</taxon>
        <taxon>Streptomycetaceae</taxon>
        <taxon>Streptomyces</taxon>
    </lineage>
</organism>
<dbReference type="SUPFAM" id="SSF46894">
    <property type="entry name" value="C-terminal effector domain of the bipartite response regulators"/>
    <property type="match status" value="1"/>
</dbReference>
<dbReference type="InterPro" id="IPR041664">
    <property type="entry name" value="AAA_16"/>
</dbReference>
<dbReference type="Pfam" id="PF13191">
    <property type="entry name" value="AAA_16"/>
    <property type="match status" value="1"/>
</dbReference>